<dbReference type="RefSeq" id="WP_091549402.1">
    <property type="nucleotide sequence ID" value="NZ_FONY01000064.1"/>
</dbReference>
<dbReference type="InterPro" id="IPR002347">
    <property type="entry name" value="SDR_fam"/>
</dbReference>
<dbReference type="PRINTS" id="PR00080">
    <property type="entry name" value="SDRFAMILY"/>
</dbReference>
<reference evidence="3 4" key="1">
    <citation type="submission" date="2016-10" db="EMBL/GenBank/DDBJ databases">
        <authorList>
            <person name="de Groot N.N."/>
        </authorList>
    </citation>
    <scope>NUCLEOTIDE SEQUENCE [LARGE SCALE GENOMIC DNA]</scope>
    <source>
        <strain>GEY</strain>
        <strain evidence="4">DSM 9560</strain>
    </source>
</reference>
<evidence type="ECO:0000313" key="3">
    <source>
        <dbReference type="EMBL" id="SFF57612.1"/>
    </source>
</evidence>
<evidence type="ECO:0000256" key="1">
    <source>
        <dbReference type="ARBA" id="ARBA00006484"/>
    </source>
</evidence>
<dbReference type="NCBIfam" id="NF005559">
    <property type="entry name" value="PRK07231.1"/>
    <property type="match status" value="1"/>
</dbReference>
<organism evidence="3 4">
    <name type="scientific">Thermoflexibacter ruber</name>
    <dbReference type="NCBI Taxonomy" id="1003"/>
    <lineage>
        <taxon>Bacteria</taxon>
        <taxon>Pseudomonadati</taxon>
        <taxon>Bacteroidota</taxon>
        <taxon>Cytophagia</taxon>
        <taxon>Cytophagales</taxon>
        <taxon>Thermoflexibacteraceae</taxon>
        <taxon>Thermoflexibacter</taxon>
    </lineage>
</organism>
<comment type="similarity">
    <text evidence="1">Belongs to the short-chain dehydrogenases/reductases (SDR) family.</text>
</comment>
<proteinExistence type="inferred from homology"/>
<evidence type="ECO:0000256" key="2">
    <source>
        <dbReference type="ARBA" id="ARBA00023002"/>
    </source>
</evidence>
<dbReference type="AlphaFoldDB" id="A0A1I2JS26"/>
<evidence type="ECO:0000313" key="4">
    <source>
        <dbReference type="Proteomes" id="UP000199513"/>
    </source>
</evidence>
<keyword evidence="4" id="KW-1185">Reference proteome</keyword>
<name>A0A1I2JS26_9BACT</name>
<dbReference type="PRINTS" id="PR00081">
    <property type="entry name" value="GDHRDH"/>
</dbReference>
<sequence>MNRLKDKVAVVTGGAYGIGLATVKLFLQEGAEVVMVDYSQTGLDKAKQEIQSPHISYFLADVSNAQQVQDFVNHTVTTFGKIDIVFCNAGVGGHHHFFWEYPDEDFEQVINVNLKGVFYTMKYATPHLIKNGGGSIIITSSVAGLLGMPKGIAYSATKHACIGLSKTAALELAKSGIRVNTIHPAWIETEMVSNLEKILSPDAPQEARTKLEKSVPMKRYGKPEEVAQLVLFLASDESRFITGSEHKIDGGIVAS</sequence>
<dbReference type="FunFam" id="3.40.50.720:FF:000084">
    <property type="entry name" value="Short-chain dehydrogenase reductase"/>
    <property type="match status" value="1"/>
</dbReference>
<dbReference type="EMBL" id="FONY01000064">
    <property type="protein sequence ID" value="SFF57612.1"/>
    <property type="molecule type" value="Genomic_DNA"/>
</dbReference>
<dbReference type="Gene3D" id="3.40.50.720">
    <property type="entry name" value="NAD(P)-binding Rossmann-like Domain"/>
    <property type="match status" value="1"/>
</dbReference>
<keyword evidence="2" id="KW-0560">Oxidoreductase</keyword>
<accession>A0A1I2JS26</accession>
<dbReference type="PANTHER" id="PTHR24321:SF8">
    <property type="entry name" value="ESTRADIOL 17-BETA-DEHYDROGENASE 8-RELATED"/>
    <property type="match status" value="1"/>
</dbReference>
<dbReference type="CDD" id="cd05233">
    <property type="entry name" value="SDR_c"/>
    <property type="match status" value="1"/>
</dbReference>
<dbReference type="Proteomes" id="UP000199513">
    <property type="component" value="Unassembled WGS sequence"/>
</dbReference>
<dbReference type="SUPFAM" id="SSF51735">
    <property type="entry name" value="NAD(P)-binding Rossmann-fold domains"/>
    <property type="match status" value="1"/>
</dbReference>
<dbReference type="InterPro" id="IPR036291">
    <property type="entry name" value="NAD(P)-bd_dom_sf"/>
</dbReference>
<dbReference type="OrthoDB" id="9804104at2"/>
<protein>
    <submittedName>
        <fullName evidence="3">NAD(P)-dependent dehydrogenase, short-chain alcohol dehydrogenase family</fullName>
    </submittedName>
</protein>
<dbReference type="Pfam" id="PF13561">
    <property type="entry name" value="adh_short_C2"/>
    <property type="match status" value="1"/>
</dbReference>
<dbReference type="STRING" id="1003.SAMN04488541_10646"/>
<dbReference type="PANTHER" id="PTHR24321">
    <property type="entry name" value="DEHYDROGENASES, SHORT CHAIN"/>
    <property type="match status" value="1"/>
</dbReference>
<dbReference type="GO" id="GO:0016491">
    <property type="term" value="F:oxidoreductase activity"/>
    <property type="evidence" value="ECO:0007669"/>
    <property type="project" value="UniProtKB-KW"/>
</dbReference>
<gene>
    <name evidence="3" type="ORF">SAMN04488541_10646</name>
</gene>